<feature type="domain" description="Ketoreductase" evidence="3">
    <location>
        <begin position="2"/>
        <end position="189"/>
    </location>
</feature>
<dbReference type="PANTHER" id="PTHR43669">
    <property type="entry name" value="5-KETO-D-GLUCONATE 5-REDUCTASE"/>
    <property type="match status" value="1"/>
</dbReference>
<dbReference type="PROSITE" id="PS00061">
    <property type="entry name" value="ADH_SHORT"/>
    <property type="match status" value="1"/>
</dbReference>
<evidence type="ECO:0000256" key="1">
    <source>
        <dbReference type="ARBA" id="ARBA00006484"/>
    </source>
</evidence>
<dbReference type="HOGENOM" id="CLU_010194_2_10_0"/>
<name>A7NG48_ROSCS</name>
<dbReference type="Pfam" id="PF00106">
    <property type="entry name" value="adh_short"/>
    <property type="match status" value="1"/>
</dbReference>
<gene>
    <name evidence="4" type="ordered locus">Rcas_0302</name>
</gene>
<evidence type="ECO:0000313" key="4">
    <source>
        <dbReference type="EMBL" id="ABU56435.1"/>
    </source>
</evidence>
<sequence length="232" mass="24297">MKTILITGASRGIGRATALALAAPGVAMTLAARSVSLLDEVAADVRAAGASAVIAPCDVTDEDEIRHLIEQTTIATGRIDLLVHSVGGAYVAPVTQITQTHWDEQVRVHLTSLFLICKHATPFMHNGGLLVYVASVAARQVFPNWSAYCAAKHGALGLLGAVREEVRPYGVRVTAVLPAATDTGLWDDLPGDWNRAAMMQPADVAAAIASLAAYPPHVAVEELTVGHVAGRL</sequence>
<dbReference type="InterPro" id="IPR057326">
    <property type="entry name" value="KR_dom"/>
</dbReference>
<dbReference type="RefSeq" id="WP_011997839.1">
    <property type="nucleotide sequence ID" value="NC_009767.1"/>
</dbReference>
<dbReference type="PRINTS" id="PR00081">
    <property type="entry name" value="GDHRDH"/>
</dbReference>
<accession>A7NG48</accession>
<dbReference type="KEGG" id="rca:Rcas_0302"/>
<comment type="similarity">
    <text evidence="1">Belongs to the short-chain dehydrogenases/reductases (SDR) family.</text>
</comment>
<keyword evidence="5" id="KW-1185">Reference proteome</keyword>
<evidence type="ECO:0000256" key="2">
    <source>
        <dbReference type="ARBA" id="ARBA00023002"/>
    </source>
</evidence>
<dbReference type="Proteomes" id="UP000000263">
    <property type="component" value="Chromosome"/>
</dbReference>
<dbReference type="InterPro" id="IPR036291">
    <property type="entry name" value="NAD(P)-bd_dom_sf"/>
</dbReference>
<reference evidence="4 5" key="1">
    <citation type="submission" date="2007-08" db="EMBL/GenBank/DDBJ databases">
        <title>Complete sequence of Roseiflexus castenholzii DSM 13941.</title>
        <authorList>
            <consortium name="US DOE Joint Genome Institute"/>
            <person name="Copeland A."/>
            <person name="Lucas S."/>
            <person name="Lapidus A."/>
            <person name="Barry K."/>
            <person name="Glavina del Rio T."/>
            <person name="Dalin E."/>
            <person name="Tice H."/>
            <person name="Pitluck S."/>
            <person name="Thompson L.S."/>
            <person name="Brettin T."/>
            <person name="Bruce D."/>
            <person name="Detter J.C."/>
            <person name="Han C."/>
            <person name="Tapia R."/>
            <person name="Schmutz J."/>
            <person name="Larimer F."/>
            <person name="Land M."/>
            <person name="Hauser L."/>
            <person name="Kyrpides N."/>
            <person name="Mikhailova N."/>
            <person name="Bryant D.A."/>
            <person name="Hanada S."/>
            <person name="Tsukatani Y."/>
            <person name="Richardson P."/>
        </authorList>
    </citation>
    <scope>NUCLEOTIDE SEQUENCE [LARGE SCALE GENOMIC DNA]</scope>
    <source>
        <strain evidence="5">DSM 13941 / HLO8</strain>
    </source>
</reference>
<dbReference type="SUPFAM" id="SSF51735">
    <property type="entry name" value="NAD(P)-binding Rossmann-fold domains"/>
    <property type="match status" value="1"/>
</dbReference>
<dbReference type="CDD" id="cd05233">
    <property type="entry name" value="SDR_c"/>
    <property type="match status" value="1"/>
</dbReference>
<dbReference type="GO" id="GO:0016491">
    <property type="term" value="F:oxidoreductase activity"/>
    <property type="evidence" value="ECO:0007669"/>
    <property type="project" value="UniProtKB-KW"/>
</dbReference>
<dbReference type="OrthoDB" id="158573at2"/>
<dbReference type="eggNOG" id="COG4221">
    <property type="taxonomic scope" value="Bacteria"/>
</dbReference>
<protein>
    <submittedName>
        <fullName evidence="4">Short-chain dehydrogenase/reductase SDR</fullName>
    </submittedName>
</protein>
<dbReference type="EMBL" id="CP000804">
    <property type="protein sequence ID" value="ABU56435.1"/>
    <property type="molecule type" value="Genomic_DNA"/>
</dbReference>
<dbReference type="InterPro" id="IPR020904">
    <property type="entry name" value="Sc_DH/Rdtase_CS"/>
</dbReference>
<evidence type="ECO:0000313" key="5">
    <source>
        <dbReference type="Proteomes" id="UP000000263"/>
    </source>
</evidence>
<proteinExistence type="inferred from homology"/>
<keyword evidence="2" id="KW-0560">Oxidoreductase</keyword>
<organism evidence="4 5">
    <name type="scientific">Roseiflexus castenholzii (strain DSM 13941 / HLO8)</name>
    <dbReference type="NCBI Taxonomy" id="383372"/>
    <lineage>
        <taxon>Bacteria</taxon>
        <taxon>Bacillati</taxon>
        <taxon>Chloroflexota</taxon>
        <taxon>Chloroflexia</taxon>
        <taxon>Chloroflexales</taxon>
        <taxon>Roseiflexineae</taxon>
        <taxon>Roseiflexaceae</taxon>
        <taxon>Roseiflexus</taxon>
    </lineage>
</organism>
<dbReference type="SMART" id="SM00822">
    <property type="entry name" value="PKS_KR"/>
    <property type="match status" value="1"/>
</dbReference>
<evidence type="ECO:0000259" key="3">
    <source>
        <dbReference type="SMART" id="SM00822"/>
    </source>
</evidence>
<dbReference type="PANTHER" id="PTHR43669:SF3">
    <property type="entry name" value="ALCOHOL DEHYDROGENASE, PUTATIVE (AFU_ORTHOLOGUE AFUA_3G03445)-RELATED"/>
    <property type="match status" value="1"/>
</dbReference>
<dbReference type="InterPro" id="IPR002347">
    <property type="entry name" value="SDR_fam"/>
</dbReference>
<dbReference type="AlphaFoldDB" id="A7NG48"/>
<dbReference type="Gene3D" id="3.40.50.720">
    <property type="entry name" value="NAD(P)-binding Rossmann-like Domain"/>
    <property type="match status" value="1"/>
</dbReference>
<dbReference type="STRING" id="383372.Rcas_0302"/>